<dbReference type="EMBL" id="MU267747">
    <property type="protein sequence ID" value="KAH7909676.1"/>
    <property type="molecule type" value="Genomic_DNA"/>
</dbReference>
<organism evidence="1 2">
    <name type="scientific">Hygrophoropsis aurantiaca</name>
    <dbReference type="NCBI Taxonomy" id="72124"/>
    <lineage>
        <taxon>Eukaryota</taxon>
        <taxon>Fungi</taxon>
        <taxon>Dikarya</taxon>
        <taxon>Basidiomycota</taxon>
        <taxon>Agaricomycotina</taxon>
        <taxon>Agaricomycetes</taxon>
        <taxon>Agaricomycetidae</taxon>
        <taxon>Boletales</taxon>
        <taxon>Coniophorineae</taxon>
        <taxon>Hygrophoropsidaceae</taxon>
        <taxon>Hygrophoropsis</taxon>
    </lineage>
</organism>
<proteinExistence type="predicted"/>
<keyword evidence="2" id="KW-1185">Reference proteome</keyword>
<evidence type="ECO:0000313" key="2">
    <source>
        <dbReference type="Proteomes" id="UP000790377"/>
    </source>
</evidence>
<gene>
    <name evidence="1" type="ORF">BJ138DRAFT_198727</name>
</gene>
<reference evidence="1" key="1">
    <citation type="journal article" date="2021" name="New Phytol.">
        <title>Evolutionary innovations through gain and loss of genes in the ectomycorrhizal Boletales.</title>
        <authorList>
            <person name="Wu G."/>
            <person name="Miyauchi S."/>
            <person name="Morin E."/>
            <person name="Kuo A."/>
            <person name="Drula E."/>
            <person name="Varga T."/>
            <person name="Kohler A."/>
            <person name="Feng B."/>
            <person name="Cao Y."/>
            <person name="Lipzen A."/>
            <person name="Daum C."/>
            <person name="Hundley H."/>
            <person name="Pangilinan J."/>
            <person name="Johnson J."/>
            <person name="Barry K."/>
            <person name="LaButti K."/>
            <person name="Ng V."/>
            <person name="Ahrendt S."/>
            <person name="Min B."/>
            <person name="Choi I.G."/>
            <person name="Park H."/>
            <person name="Plett J.M."/>
            <person name="Magnuson J."/>
            <person name="Spatafora J.W."/>
            <person name="Nagy L.G."/>
            <person name="Henrissat B."/>
            <person name="Grigoriev I.V."/>
            <person name="Yang Z.L."/>
            <person name="Xu J."/>
            <person name="Martin F.M."/>
        </authorList>
    </citation>
    <scope>NUCLEOTIDE SEQUENCE</scope>
    <source>
        <strain evidence="1">ATCC 28755</strain>
    </source>
</reference>
<dbReference type="Proteomes" id="UP000790377">
    <property type="component" value="Unassembled WGS sequence"/>
</dbReference>
<sequence length="378" mass="41671">MCPIKQTGSRTSMGRIKVSHNYHDVSRGSSYDRETVCVEDHLCLLAECGEAQHQSSMAPLSRLRFASFLLTLATPSLTKGVAPGQIKNFVTFGDSYTDVSNYPAADGGYAWPTYAAGYGPFNLYPFAKDGATCSNNLTYRPSPPIFGYQLPNYFDEVKNGTISVDPEETVYTIWIGTNDLGANALLTGSDSPDVSIVPVRQCAVDVVKVLYASGARNFIMQNIIPLDLTILYSANSYPNRYWDEVRNTTEWNVFMRELSRSGNAITDMMLEALVPTLPDAHIASFDSFGLISDIYYNPQNYLNGTAPLNVTGCVDSCIYAINSSETGPSDCTIAEGTDRDSFLWYDELHPSEQTDRIIAREITAVMKGEVSPWATWLS</sequence>
<evidence type="ECO:0000313" key="1">
    <source>
        <dbReference type="EMBL" id="KAH7909676.1"/>
    </source>
</evidence>
<protein>
    <submittedName>
        <fullName evidence="1">Carbohydrate esterase family 16 protein</fullName>
    </submittedName>
</protein>
<accession>A0ACB8A9J5</accession>
<name>A0ACB8A9J5_9AGAM</name>
<comment type="caution">
    <text evidence="1">The sequence shown here is derived from an EMBL/GenBank/DDBJ whole genome shotgun (WGS) entry which is preliminary data.</text>
</comment>